<evidence type="ECO:0000256" key="4">
    <source>
        <dbReference type="ARBA" id="ARBA00023163"/>
    </source>
</evidence>
<gene>
    <name evidence="10" type="ORF">GCK32_003289</name>
</gene>
<comment type="subcellular location">
    <subcellularLocation>
        <location evidence="1">Nucleus</location>
    </subcellularLocation>
</comment>
<dbReference type="InterPro" id="IPR027109">
    <property type="entry name" value="Swc4/Dmap1"/>
</dbReference>
<evidence type="ECO:0000256" key="3">
    <source>
        <dbReference type="ARBA" id="ARBA00023015"/>
    </source>
</evidence>
<dbReference type="GO" id="GO:0006281">
    <property type="term" value="P:DNA repair"/>
    <property type="evidence" value="ECO:0007669"/>
    <property type="project" value="InterPro"/>
</dbReference>
<keyword evidence="3" id="KW-0805">Transcription regulation</keyword>
<feature type="coiled-coil region" evidence="7">
    <location>
        <begin position="234"/>
        <end position="281"/>
    </location>
</feature>
<dbReference type="Pfam" id="PF16282">
    <property type="entry name" value="SANT_DAMP1_like"/>
    <property type="match status" value="1"/>
</dbReference>
<comment type="caution">
    <text evidence="10">The sequence shown here is derived from an EMBL/GenBank/DDBJ whole genome shotgun (WGS) entry which is preliminary data.</text>
</comment>
<feature type="domain" description="DAMP1 SANT/Myb-like" evidence="9">
    <location>
        <begin position="137"/>
        <end position="215"/>
    </location>
</feature>
<dbReference type="Proteomes" id="UP001331761">
    <property type="component" value="Unassembled WGS sequence"/>
</dbReference>
<keyword evidence="10" id="KW-0808">Transferase</keyword>
<dbReference type="GO" id="GO:0000122">
    <property type="term" value="P:negative regulation of transcription by RNA polymerase II"/>
    <property type="evidence" value="ECO:0007669"/>
    <property type="project" value="TreeGrafter"/>
</dbReference>
<dbReference type="GO" id="GO:0000812">
    <property type="term" value="C:Swr1 complex"/>
    <property type="evidence" value="ECO:0007669"/>
    <property type="project" value="TreeGrafter"/>
</dbReference>
<keyword evidence="7" id="KW-0175">Coiled coil</keyword>
<evidence type="ECO:0000313" key="10">
    <source>
        <dbReference type="EMBL" id="KAK5982599.1"/>
    </source>
</evidence>
<dbReference type="FunFam" id="1.10.10.60:FF:000087">
    <property type="entry name" value="DNA methyltransferase 1-associated protein 1"/>
    <property type="match status" value="1"/>
</dbReference>
<keyword evidence="2" id="KW-0156">Chromatin regulator</keyword>
<dbReference type="GO" id="GO:0006338">
    <property type="term" value="P:chromatin remodeling"/>
    <property type="evidence" value="ECO:0007669"/>
    <property type="project" value="InterPro"/>
</dbReference>
<evidence type="ECO:0000313" key="11">
    <source>
        <dbReference type="Proteomes" id="UP001331761"/>
    </source>
</evidence>
<dbReference type="GO" id="GO:0003714">
    <property type="term" value="F:transcription corepressor activity"/>
    <property type="evidence" value="ECO:0007669"/>
    <property type="project" value="TreeGrafter"/>
</dbReference>
<dbReference type="Pfam" id="PF05499">
    <property type="entry name" value="DMAP1"/>
    <property type="match status" value="1"/>
</dbReference>
<dbReference type="PANTHER" id="PTHR12855">
    <property type="entry name" value="DNA METHYLTRANSFERASE 1-ASSOCIATED PROTEIN 1 FAMILY MEMBER"/>
    <property type="match status" value="1"/>
</dbReference>
<evidence type="ECO:0000256" key="5">
    <source>
        <dbReference type="ARBA" id="ARBA00023242"/>
    </source>
</evidence>
<dbReference type="PANTHER" id="PTHR12855:SF10">
    <property type="entry name" value="DNA METHYLTRANSFERASE 1-ASSOCIATED PROTEIN 1"/>
    <property type="match status" value="1"/>
</dbReference>
<feature type="domain" description="DNA methyltransferase 1-associated 1" evidence="8">
    <location>
        <begin position="253"/>
        <end position="421"/>
    </location>
</feature>
<reference evidence="10 11" key="1">
    <citation type="submission" date="2019-10" db="EMBL/GenBank/DDBJ databases">
        <title>Assembly and Annotation for the nematode Trichostrongylus colubriformis.</title>
        <authorList>
            <person name="Martin J."/>
        </authorList>
    </citation>
    <scope>NUCLEOTIDE SEQUENCE [LARGE SCALE GENOMIC DNA]</scope>
    <source>
        <strain evidence="10">G859</strain>
        <tissue evidence="10">Whole worm</tissue>
    </source>
</reference>
<dbReference type="InterPro" id="IPR032563">
    <property type="entry name" value="DAMP1_SANT-like"/>
</dbReference>
<keyword evidence="5" id="KW-0539">Nucleus</keyword>
<evidence type="ECO:0000256" key="2">
    <source>
        <dbReference type="ARBA" id="ARBA00022853"/>
    </source>
</evidence>
<accession>A0AAN8FSD8</accession>
<protein>
    <recommendedName>
        <fullName evidence="6">DNA methyltransferase 1-associated protein 1</fullName>
    </recommendedName>
</protein>
<organism evidence="10 11">
    <name type="scientific">Trichostrongylus colubriformis</name>
    <name type="common">Black scour worm</name>
    <dbReference type="NCBI Taxonomy" id="6319"/>
    <lineage>
        <taxon>Eukaryota</taxon>
        <taxon>Metazoa</taxon>
        <taxon>Ecdysozoa</taxon>
        <taxon>Nematoda</taxon>
        <taxon>Chromadorea</taxon>
        <taxon>Rhabditida</taxon>
        <taxon>Rhabditina</taxon>
        <taxon>Rhabditomorpha</taxon>
        <taxon>Strongyloidea</taxon>
        <taxon>Trichostrongylidae</taxon>
        <taxon>Trichostrongylus</taxon>
    </lineage>
</organism>
<dbReference type="InterPro" id="IPR008468">
    <property type="entry name" value="DMAP1"/>
</dbReference>
<proteinExistence type="predicted"/>
<sequence length="498" mass="57112">MGKSLVEKHQIVHGKMFGDVKSILTGDARKEEKDDVKLVSLTNIAKKSSARRSESSFKRPEKMHRELYNLIGSADVKEAGTVVPTEIRKGFAQLNAQLGGRPVRKYKWVPFTNEARNDALQLYHWQRVDKLENPEPYPFAKFNKVINIPDFTDEDYEKYFKVEKWTLEETRHLFEVCRRFDIRWPIVYDRYDREKYGSRSIEDMKERFYAIVNEIAMMKDPNCEPICFDADHERRRKEQAIKLYNRTKSEVREEEYLAGELKKIEARKRERERKAHDLQKLINTVDAPASPSISGVCMSPALGKKKSVFRQKGSSTLVSASSNVMFSSVDMSASAIRFPEFKSAGAHIRSHEMKLPTNIGQKKLKNIEVVLNKCKLDLNPMGLDTIVAAYNEFRSSVIVLLELKTMLQSAEFELESIRSKLVEEGRQPFDVEPRMRISSLLEGGLDPDEINGEEGAPATVRRITSFIDTSTSANPLLVRKRKLGVSSSPLDIVRSRKN</sequence>
<evidence type="ECO:0000259" key="8">
    <source>
        <dbReference type="Pfam" id="PF05499"/>
    </source>
</evidence>
<dbReference type="GO" id="GO:0032259">
    <property type="term" value="P:methylation"/>
    <property type="evidence" value="ECO:0007669"/>
    <property type="project" value="UniProtKB-KW"/>
</dbReference>
<dbReference type="Gene3D" id="1.10.10.60">
    <property type="entry name" value="Homeodomain-like"/>
    <property type="match status" value="1"/>
</dbReference>
<evidence type="ECO:0000256" key="6">
    <source>
        <dbReference type="ARBA" id="ARBA00067416"/>
    </source>
</evidence>
<dbReference type="GO" id="GO:0008168">
    <property type="term" value="F:methyltransferase activity"/>
    <property type="evidence" value="ECO:0007669"/>
    <property type="project" value="UniProtKB-KW"/>
</dbReference>
<name>A0AAN8FSD8_TRICO</name>
<evidence type="ECO:0000259" key="9">
    <source>
        <dbReference type="Pfam" id="PF16282"/>
    </source>
</evidence>
<keyword evidence="10" id="KW-0489">Methyltransferase</keyword>
<evidence type="ECO:0000256" key="1">
    <source>
        <dbReference type="ARBA" id="ARBA00004123"/>
    </source>
</evidence>
<dbReference type="GO" id="GO:0035267">
    <property type="term" value="C:NuA4 histone acetyltransferase complex"/>
    <property type="evidence" value="ECO:0007669"/>
    <property type="project" value="InterPro"/>
</dbReference>
<evidence type="ECO:0000256" key="7">
    <source>
        <dbReference type="SAM" id="Coils"/>
    </source>
</evidence>
<keyword evidence="11" id="KW-1185">Reference proteome</keyword>
<keyword evidence="4" id="KW-0804">Transcription</keyword>
<dbReference type="EMBL" id="WIXE01004923">
    <property type="protein sequence ID" value="KAK5982599.1"/>
    <property type="molecule type" value="Genomic_DNA"/>
</dbReference>
<dbReference type="AlphaFoldDB" id="A0AAN8FSD8"/>